<keyword evidence="2" id="KW-1185">Reference proteome</keyword>
<accession>A0ABP0K7C6</accession>
<proteinExistence type="predicted"/>
<organism evidence="1 2">
    <name type="scientific">Durusdinium trenchii</name>
    <dbReference type="NCBI Taxonomy" id="1381693"/>
    <lineage>
        <taxon>Eukaryota</taxon>
        <taxon>Sar</taxon>
        <taxon>Alveolata</taxon>
        <taxon>Dinophyceae</taxon>
        <taxon>Suessiales</taxon>
        <taxon>Symbiodiniaceae</taxon>
        <taxon>Durusdinium</taxon>
    </lineage>
</organism>
<dbReference type="Proteomes" id="UP001642484">
    <property type="component" value="Unassembled WGS sequence"/>
</dbReference>
<protein>
    <submittedName>
        <fullName evidence="1">Uncharacterized protein</fullName>
    </submittedName>
</protein>
<gene>
    <name evidence="1" type="ORF">CCMP2556_LOCUS14836</name>
</gene>
<name>A0ABP0K7C6_9DINO</name>
<reference evidence="1 2" key="1">
    <citation type="submission" date="2024-02" db="EMBL/GenBank/DDBJ databases">
        <authorList>
            <person name="Chen Y."/>
            <person name="Shah S."/>
            <person name="Dougan E. K."/>
            <person name="Thang M."/>
            <person name="Chan C."/>
        </authorList>
    </citation>
    <scope>NUCLEOTIDE SEQUENCE [LARGE SCALE GENOMIC DNA]</scope>
</reference>
<sequence length="114" mass="12404">MLQARKVSANLRQNWDATSGRSGYSKSHIEAVPKVFQATPRRHFAHLALPGSAGFAGPTEPLAMGMGSSCEWQESPRPQPAQVHLLYPKRASAEADGLLLGEPEFDPTGHQWAK</sequence>
<comment type="caution">
    <text evidence="1">The sequence shown here is derived from an EMBL/GenBank/DDBJ whole genome shotgun (WGS) entry which is preliminary data.</text>
</comment>
<evidence type="ECO:0000313" key="2">
    <source>
        <dbReference type="Proteomes" id="UP001642484"/>
    </source>
</evidence>
<evidence type="ECO:0000313" key="1">
    <source>
        <dbReference type="EMBL" id="CAK9022446.1"/>
    </source>
</evidence>
<dbReference type="EMBL" id="CAXAMN010007691">
    <property type="protein sequence ID" value="CAK9022446.1"/>
    <property type="molecule type" value="Genomic_DNA"/>
</dbReference>